<protein>
    <recommendedName>
        <fullName evidence="6">Zn(2)-C6 fungal-type domain-containing protein</fullName>
    </recommendedName>
</protein>
<feature type="domain" description="Zn(2)-C6 fungal-type" evidence="6">
    <location>
        <begin position="45"/>
        <end position="76"/>
    </location>
</feature>
<sequence length="767" mass="85037">MSSSGSDDGPPSASHKADADGTPQNASIDSASRPPPRKRKRTVISCTECHRRKQKCDRKLPCTNCVSRNKEGACRYETGAPTAREHGRKHSKSGGLVSPDPEPVDSIPTKVANFGYSRTGASILGFLQKIEGADPNTPLANLQPEGGQHGDGGFNTRERYKSLIRLLPARSFIDKLVDIFFRTFNWQYSGLDRDVFDKQLTEWYRLPFNLLTTGGPQALTPDLRVFPGLLFQVLATALLVLPSNTDPLFDSLKYAGNMTFEDLAVDYSESGVSVLSLLGKRQMTLTTVLAGFLRASFLKYVALVTEAWHAIGSTIRDAQEIGIHRDSQDPKPKSDSAEAILENQWEIQRRRRIWMILIGWDTHTGAVLGRPTTINFSAVQPTLPVDAPIPKDRSRTPVLPREEDDPPTTLTRAIWAYHVMAPLRDILELEKEGPSPKDFSKVDMLHQRLIDIDSRTPAWFRLENPDTRFDDYPDCYWLPAVRATMPQLMMFNQMALHRPYIFTRPHSRTEALKASLGMLHAQRLHFKSLQPHQYKTFSLFFGTFDAIVLMASIYILFPREHTEMVQNALQHFVWAVDRFEAMSERNALAKAALGVLRAIYMRLKKSLSIGGCANGKPTLPTPSTTEESTSTSLSPFPFSPQNTFNPSNGTTFTPSPNAFNADAIDPALVDPTAAAATTTATGFDWTLPSNFDWASLQPIYATSDLLYNDLMGIPDDSAIIPASSWGFVGDSAGGGTGVPQESGQGFQFEGDFGDDSVWSLLNHYVPM</sequence>
<dbReference type="GO" id="GO:0003677">
    <property type="term" value="F:DNA binding"/>
    <property type="evidence" value="ECO:0007669"/>
    <property type="project" value="InterPro"/>
</dbReference>
<evidence type="ECO:0000259" key="6">
    <source>
        <dbReference type="PROSITE" id="PS50048"/>
    </source>
</evidence>
<dbReference type="PROSITE" id="PS00463">
    <property type="entry name" value="ZN2_CY6_FUNGAL_1"/>
    <property type="match status" value="1"/>
</dbReference>
<keyword evidence="3" id="KW-0539">Nucleus</keyword>
<evidence type="ECO:0000256" key="4">
    <source>
        <dbReference type="SAM" id="MobiDB-lite"/>
    </source>
</evidence>
<dbReference type="PROSITE" id="PS50048">
    <property type="entry name" value="ZN2_CY6_FUNGAL_2"/>
    <property type="match status" value="1"/>
</dbReference>
<dbReference type="InterPro" id="IPR007219">
    <property type="entry name" value="XnlR_reg_dom"/>
</dbReference>
<dbReference type="Gene3D" id="4.10.240.10">
    <property type="entry name" value="Zn(2)-C6 fungal-type DNA-binding domain"/>
    <property type="match status" value="1"/>
</dbReference>
<comment type="subcellular location">
    <subcellularLocation>
        <location evidence="1">Nucleus</location>
    </subcellularLocation>
</comment>
<dbReference type="InterPro" id="IPR050613">
    <property type="entry name" value="Sec_Metabolite_Reg"/>
</dbReference>
<evidence type="ECO:0000256" key="3">
    <source>
        <dbReference type="ARBA" id="ARBA00023242"/>
    </source>
</evidence>
<dbReference type="GO" id="GO:0006351">
    <property type="term" value="P:DNA-templated transcription"/>
    <property type="evidence" value="ECO:0007669"/>
    <property type="project" value="InterPro"/>
</dbReference>
<dbReference type="CDD" id="cd00067">
    <property type="entry name" value="GAL4"/>
    <property type="match status" value="1"/>
</dbReference>
<dbReference type="GO" id="GO:0000981">
    <property type="term" value="F:DNA-binding transcription factor activity, RNA polymerase II-specific"/>
    <property type="evidence" value="ECO:0007669"/>
    <property type="project" value="InterPro"/>
</dbReference>
<dbReference type="InterPro" id="IPR036864">
    <property type="entry name" value="Zn2-C6_fun-type_DNA-bd_sf"/>
</dbReference>
<keyword evidence="5" id="KW-1133">Transmembrane helix</keyword>
<evidence type="ECO:0000256" key="2">
    <source>
        <dbReference type="ARBA" id="ARBA00022723"/>
    </source>
</evidence>
<feature type="region of interest" description="Disordered" evidence="4">
    <location>
        <begin position="614"/>
        <end position="647"/>
    </location>
</feature>
<feature type="transmembrane region" description="Helical" evidence="5">
    <location>
        <begin position="537"/>
        <end position="557"/>
    </location>
</feature>
<dbReference type="AlphaFoldDB" id="A0AA39ZXK2"/>
<dbReference type="GO" id="GO:0008270">
    <property type="term" value="F:zinc ion binding"/>
    <property type="evidence" value="ECO:0007669"/>
    <property type="project" value="InterPro"/>
</dbReference>
<dbReference type="GO" id="GO:0005634">
    <property type="term" value="C:nucleus"/>
    <property type="evidence" value="ECO:0007669"/>
    <property type="project" value="UniProtKB-SubCell"/>
</dbReference>
<feature type="compositionally biased region" description="Low complexity" evidence="4">
    <location>
        <begin position="1"/>
        <end position="12"/>
    </location>
</feature>
<dbReference type="EMBL" id="JAUKUA010000007">
    <property type="protein sequence ID" value="KAK0705354.1"/>
    <property type="molecule type" value="Genomic_DNA"/>
</dbReference>
<comment type="caution">
    <text evidence="7">The sequence shown here is derived from an EMBL/GenBank/DDBJ whole genome shotgun (WGS) entry which is preliminary data.</text>
</comment>
<name>A0AA39ZXK2_9PEZI</name>
<evidence type="ECO:0000256" key="5">
    <source>
        <dbReference type="SAM" id="Phobius"/>
    </source>
</evidence>
<keyword evidence="5" id="KW-0812">Transmembrane</keyword>
<feature type="compositionally biased region" description="Low complexity" evidence="4">
    <location>
        <begin position="617"/>
        <end position="640"/>
    </location>
</feature>
<dbReference type="Pfam" id="PF04082">
    <property type="entry name" value="Fungal_trans"/>
    <property type="match status" value="1"/>
</dbReference>
<reference evidence="7" key="1">
    <citation type="submission" date="2023-06" db="EMBL/GenBank/DDBJ databases">
        <title>Genome-scale phylogeny and comparative genomics of the fungal order Sordariales.</title>
        <authorList>
            <consortium name="Lawrence Berkeley National Laboratory"/>
            <person name="Hensen N."/>
            <person name="Bonometti L."/>
            <person name="Westerberg I."/>
            <person name="Brannstrom I.O."/>
            <person name="Guillou S."/>
            <person name="Cros-Aarteil S."/>
            <person name="Calhoun S."/>
            <person name="Haridas S."/>
            <person name="Kuo A."/>
            <person name="Mondo S."/>
            <person name="Pangilinan J."/>
            <person name="Riley R."/>
            <person name="Labutti K."/>
            <person name="Andreopoulos B."/>
            <person name="Lipzen A."/>
            <person name="Chen C."/>
            <person name="Yanf M."/>
            <person name="Daum C."/>
            <person name="Ng V."/>
            <person name="Clum A."/>
            <person name="Steindorff A."/>
            <person name="Ohm R."/>
            <person name="Martin F."/>
            <person name="Silar P."/>
            <person name="Natvig D."/>
            <person name="Lalanne C."/>
            <person name="Gautier V."/>
            <person name="Ament-Velasquez S.L."/>
            <person name="Kruys A."/>
            <person name="Hutchinson M.I."/>
            <person name="Powell A.J."/>
            <person name="Barry K."/>
            <person name="Miller A.N."/>
            <person name="Grigoriev I.V."/>
            <person name="Debuchy R."/>
            <person name="Gladieux P."/>
            <person name="Thoren M.H."/>
            <person name="Johannesson H."/>
        </authorList>
    </citation>
    <scope>NUCLEOTIDE SEQUENCE</scope>
    <source>
        <strain evidence="7">SMH4607-1</strain>
    </source>
</reference>
<keyword evidence="5" id="KW-0472">Membrane</keyword>
<dbReference type="InterPro" id="IPR001138">
    <property type="entry name" value="Zn2Cys6_DnaBD"/>
</dbReference>
<dbReference type="SMART" id="SM00066">
    <property type="entry name" value="GAL4"/>
    <property type="match status" value="1"/>
</dbReference>
<evidence type="ECO:0000313" key="7">
    <source>
        <dbReference type="EMBL" id="KAK0705354.1"/>
    </source>
</evidence>
<feature type="region of interest" description="Disordered" evidence="4">
    <location>
        <begin position="80"/>
        <end position="105"/>
    </location>
</feature>
<feature type="region of interest" description="Disordered" evidence="4">
    <location>
        <begin position="1"/>
        <end position="43"/>
    </location>
</feature>
<proteinExistence type="predicted"/>
<evidence type="ECO:0000256" key="1">
    <source>
        <dbReference type="ARBA" id="ARBA00004123"/>
    </source>
</evidence>
<evidence type="ECO:0000313" key="8">
    <source>
        <dbReference type="Proteomes" id="UP001172102"/>
    </source>
</evidence>
<dbReference type="Pfam" id="PF00172">
    <property type="entry name" value="Zn_clus"/>
    <property type="match status" value="1"/>
</dbReference>
<keyword evidence="2" id="KW-0479">Metal-binding</keyword>
<dbReference type="CDD" id="cd12148">
    <property type="entry name" value="fungal_TF_MHR"/>
    <property type="match status" value="1"/>
</dbReference>
<gene>
    <name evidence="7" type="ORF">B0H67DRAFT_498061</name>
</gene>
<dbReference type="PANTHER" id="PTHR31001">
    <property type="entry name" value="UNCHARACTERIZED TRANSCRIPTIONAL REGULATORY PROTEIN"/>
    <property type="match status" value="1"/>
</dbReference>
<dbReference type="SUPFAM" id="SSF57701">
    <property type="entry name" value="Zn2/Cys6 DNA-binding domain"/>
    <property type="match status" value="1"/>
</dbReference>
<organism evidence="7 8">
    <name type="scientific">Lasiosphaeris hirsuta</name>
    <dbReference type="NCBI Taxonomy" id="260670"/>
    <lineage>
        <taxon>Eukaryota</taxon>
        <taxon>Fungi</taxon>
        <taxon>Dikarya</taxon>
        <taxon>Ascomycota</taxon>
        <taxon>Pezizomycotina</taxon>
        <taxon>Sordariomycetes</taxon>
        <taxon>Sordariomycetidae</taxon>
        <taxon>Sordariales</taxon>
        <taxon>Lasiosphaeriaceae</taxon>
        <taxon>Lasiosphaeris</taxon>
    </lineage>
</organism>
<feature type="region of interest" description="Disordered" evidence="4">
    <location>
        <begin position="385"/>
        <end position="407"/>
    </location>
</feature>
<accession>A0AA39ZXK2</accession>
<dbReference type="Proteomes" id="UP001172102">
    <property type="component" value="Unassembled WGS sequence"/>
</dbReference>
<dbReference type="PANTHER" id="PTHR31001:SF87">
    <property type="entry name" value="COL-21"/>
    <property type="match status" value="1"/>
</dbReference>
<keyword evidence="8" id="KW-1185">Reference proteome</keyword>
<dbReference type="SMART" id="SM00906">
    <property type="entry name" value="Fungal_trans"/>
    <property type="match status" value="1"/>
</dbReference>